<dbReference type="InterPro" id="IPR029063">
    <property type="entry name" value="SAM-dependent_MTases_sf"/>
</dbReference>
<keyword evidence="2" id="KW-0808">Transferase</keyword>
<dbReference type="EMBL" id="JACHIG010000013">
    <property type="protein sequence ID" value="MBB5035027.1"/>
    <property type="molecule type" value="Genomic_DNA"/>
</dbReference>
<keyword evidence="3" id="KW-1185">Reference proteome</keyword>
<feature type="domain" description="Methyltransferase type 11" evidence="1">
    <location>
        <begin position="42"/>
        <end position="137"/>
    </location>
</feature>
<proteinExistence type="predicted"/>
<dbReference type="Pfam" id="PF08241">
    <property type="entry name" value="Methyltransf_11"/>
    <property type="match status" value="1"/>
</dbReference>
<sequence length="234" mass="26328">MKLLRRFLRRYLLTANTLRYRVEWPRVRDAFLKVPTGGTLFDGGAGSGEFLRLALKAGFAQKVIALEYDAQNFARLEENLGDEPRARLIRGSLLEVPLEDESVDLVMSTQVIEHIAEHEKAAAELCRILKPGGHAVITVPHPPEPFPNDDHCREGYTAEEMAALFAPYGMTALHTDYFLVRGTTDRLLAAWKMPMRGVFMPVAWADVETHLSAAERKAGTPFGILTLFRKERTH</sequence>
<dbReference type="CDD" id="cd02440">
    <property type="entry name" value="AdoMet_MTases"/>
    <property type="match status" value="1"/>
</dbReference>
<name>A0A7W8DMA7_9BACT</name>
<protein>
    <submittedName>
        <fullName evidence="2">Ubiquinone/menaquinone biosynthesis C-methylase UbiE</fullName>
    </submittedName>
</protein>
<organism evidence="2 3">
    <name type="scientific">Prosthecobacter vanneervenii</name>
    <dbReference type="NCBI Taxonomy" id="48466"/>
    <lineage>
        <taxon>Bacteria</taxon>
        <taxon>Pseudomonadati</taxon>
        <taxon>Verrucomicrobiota</taxon>
        <taxon>Verrucomicrobiia</taxon>
        <taxon>Verrucomicrobiales</taxon>
        <taxon>Verrucomicrobiaceae</taxon>
        <taxon>Prosthecobacter</taxon>
    </lineage>
</organism>
<evidence type="ECO:0000259" key="1">
    <source>
        <dbReference type="Pfam" id="PF08241"/>
    </source>
</evidence>
<dbReference type="GO" id="GO:0032259">
    <property type="term" value="P:methylation"/>
    <property type="evidence" value="ECO:0007669"/>
    <property type="project" value="UniProtKB-KW"/>
</dbReference>
<gene>
    <name evidence="2" type="ORF">HNQ65_004635</name>
</gene>
<evidence type="ECO:0000313" key="2">
    <source>
        <dbReference type="EMBL" id="MBB5035027.1"/>
    </source>
</evidence>
<evidence type="ECO:0000313" key="3">
    <source>
        <dbReference type="Proteomes" id="UP000590740"/>
    </source>
</evidence>
<dbReference type="PANTHER" id="PTHR43591">
    <property type="entry name" value="METHYLTRANSFERASE"/>
    <property type="match status" value="1"/>
</dbReference>
<dbReference type="GO" id="GO:0008757">
    <property type="term" value="F:S-adenosylmethionine-dependent methyltransferase activity"/>
    <property type="evidence" value="ECO:0007669"/>
    <property type="project" value="InterPro"/>
</dbReference>
<keyword evidence="2" id="KW-0489">Methyltransferase</keyword>
<dbReference type="Gene3D" id="3.40.50.150">
    <property type="entry name" value="Vaccinia Virus protein VP39"/>
    <property type="match status" value="1"/>
</dbReference>
<dbReference type="AlphaFoldDB" id="A0A7W8DMA7"/>
<dbReference type="PANTHER" id="PTHR43591:SF24">
    <property type="entry name" value="2-METHOXY-6-POLYPRENYL-1,4-BENZOQUINOL METHYLASE, MITOCHONDRIAL"/>
    <property type="match status" value="1"/>
</dbReference>
<keyword evidence="2" id="KW-0830">Ubiquinone</keyword>
<comment type="caution">
    <text evidence="2">The sequence shown here is derived from an EMBL/GenBank/DDBJ whole genome shotgun (WGS) entry which is preliminary data.</text>
</comment>
<dbReference type="RefSeq" id="WP_184343410.1">
    <property type="nucleotide sequence ID" value="NZ_JACHIG010000013.1"/>
</dbReference>
<dbReference type="SUPFAM" id="SSF53335">
    <property type="entry name" value="S-adenosyl-L-methionine-dependent methyltransferases"/>
    <property type="match status" value="1"/>
</dbReference>
<dbReference type="InterPro" id="IPR013216">
    <property type="entry name" value="Methyltransf_11"/>
</dbReference>
<reference evidence="2 3" key="1">
    <citation type="submission" date="2020-08" db="EMBL/GenBank/DDBJ databases">
        <title>Genomic Encyclopedia of Type Strains, Phase IV (KMG-IV): sequencing the most valuable type-strain genomes for metagenomic binning, comparative biology and taxonomic classification.</title>
        <authorList>
            <person name="Goeker M."/>
        </authorList>
    </citation>
    <scope>NUCLEOTIDE SEQUENCE [LARGE SCALE GENOMIC DNA]</scope>
    <source>
        <strain evidence="2 3">DSM 12252</strain>
    </source>
</reference>
<accession>A0A7W8DMA7</accession>
<dbReference type="Proteomes" id="UP000590740">
    <property type="component" value="Unassembled WGS sequence"/>
</dbReference>